<dbReference type="PANTHER" id="PTHR38480:SF1">
    <property type="entry name" value="SLR0254 PROTEIN"/>
    <property type="match status" value="1"/>
</dbReference>
<accession>A0A3Q9G5C6</accession>
<dbReference type="EMBL" id="CP034593">
    <property type="protein sequence ID" value="AZQ76001.1"/>
    <property type="molecule type" value="Genomic_DNA"/>
</dbReference>
<dbReference type="AlphaFoldDB" id="A0A3Q9G5C6"/>
<comment type="subcellular location">
    <subcellularLocation>
        <location evidence="1">Membrane</location>
        <topology evidence="1">Multi-pass membrane protein</topology>
    </subcellularLocation>
</comment>
<gene>
    <name evidence="7" type="ORF">EJ997_00330</name>
</gene>
<keyword evidence="2 5" id="KW-0812">Transmembrane</keyword>
<name>A0A3Q9G5C6_9ACTO</name>
<reference evidence="7 8" key="1">
    <citation type="submission" date="2018-12" db="EMBL/GenBank/DDBJ databases">
        <title>Complete genome sequence of Flaviflexus sp. H23T48.</title>
        <authorList>
            <person name="Bae J.-W."/>
            <person name="Lee J.-Y."/>
        </authorList>
    </citation>
    <scope>NUCLEOTIDE SEQUENCE [LARGE SCALE GENOMIC DNA]</scope>
    <source>
        <strain evidence="7 8">H23T48</strain>
    </source>
</reference>
<keyword evidence="4 5" id="KW-0472">Membrane</keyword>
<dbReference type="GO" id="GO:0016020">
    <property type="term" value="C:membrane"/>
    <property type="evidence" value="ECO:0007669"/>
    <property type="project" value="UniProtKB-SubCell"/>
</dbReference>
<dbReference type="PANTHER" id="PTHR38480">
    <property type="entry name" value="SLR0254 PROTEIN"/>
    <property type="match status" value="1"/>
</dbReference>
<feature type="transmembrane region" description="Helical" evidence="5">
    <location>
        <begin position="75"/>
        <end position="97"/>
    </location>
</feature>
<dbReference type="OrthoDB" id="9787732at2"/>
<feature type="domain" description="RDD" evidence="6">
    <location>
        <begin position="69"/>
        <end position="196"/>
    </location>
</feature>
<evidence type="ECO:0000256" key="5">
    <source>
        <dbReference type="SAM" id="Phobius"/>
    </source>
</evidence>
<evidence type="ECO:0000313" key="7">
    <source>
        <dbReference type="EMBL" id="AZQ76001.1"/>
    </source>
</evidence>
<organism evidence="7 8">
    <name type="scientific">Flaviflexus ciconiae</name>
    <dbReference type="NCBI Taxonomy" id="2496867"/>
    <lineage>
        <taxon>Bacteria</taxon>
        <taxon>Bacillati</taxon>
        <taxon>Actinomycetota</taxon>
        <taxon>Actinomycetes</taxon>
        <taxon>Actinomycetales</taxon>
        <taxon>Actinomycetaceae</taxon>
        <taxon>Flaviflexus</taxon>
    </lineage>
</organism>
<evidence type="ECO:0000256" key="4">
    <source>
        <dbReference type="ARBA" id="ARBA00023136"/>
    </source>
</evidence>
<keyword evidence="8" id="KW-1185">Reference proteome</keyword>
<dbReference type="KEGG" id="flh:EJ997_00330"/>
<evidence type="ECO:0000313" key="8">
    <source>
        <dbReference type="Proteomes" id="UP000280344"/>
    </source>
</evidence>
<evidence type="ECO:0000256" key="2">
    <source>
        <dbReference type="ARBA" id="ARBA00022692"/>
    </source>
</evidence>
<dbReference type="InterPro" id="IPR010432">
    <property type="entry name" value="RDD"/>
</dbReference>
<evidence type="ECO:0000256" key="3">
    <source>
        <dbReference type="ARBA" id="ARBA00022989"/>
    </source>
</evidence>
<evidence type="ECO:0000259" key="6">
    <source>
        <dbReference type="Pfam" id="PF06271"/>
    </source>
</evidence>
<keyword evidence="3 5" id="KW-1133">Transmembrane helix</keyword>
<dbReference type="Proteomes" id="UP000280344">
    <property type="component" value="Chromosome"/>
</dbReference>
<feature type="transmembrane region" description="Helical" evidence="5">
    <location>
        <begin position="109"/>
        <end position="130"/>
    </location>
</feature>
<protein>
    <submittedName>
        <fullName evidence="7">RDD family protein</fullName>
    </submittedName>
</protein>
<evidence type="ECO:0000256" key="1">
    <source>
        <dbReference type="ARBA" id="ARBA00004141"/>
    </source>
</evidence>
<proteinExistence type="predicted"/>
<sequence length="319" mass="34459">MSVHATSLACEKAVCAGSSAAHDCLFCRYCGGMTKDTEERYQVGRAIEVADSRTDIVTGEGVGLVLPTVSLGTRIMSAVIDTTLYTGVTGLAIYLTLRVWEPSNAAQIITWLTTYLMVWAVLIPFAVQYATKGSSLGRVMTGSRTVRYDGGTIGMRHALTRSVAGLFDIHLSLGVLGISSILLTSKGQRSGDLLAGTIVVSWPRRYRGPEPHSVDPSLARWAQVATISPVPGHLSIASRDFLRSAKPMTEDARISRARDLAAGLEMFVAPPPPRGTNPEAFIATVLAVREAADYEREALAMVRQMKTEERLTTLPYSVR</sequence>
<dbReference type="Pfam" id="PF06271">
    <property type="entry name" value="RDD"/>
    <property type="match status" value="1"/>
</dbReference>